<dbReference type="InterPro" id="IPR048050">
    <property type="entry name" value="ANTH_N_plant"/>
</dbReference>
<dbReference type="PANTHER" id="PTHR22951:SF12">
    <property type="entry name" value="OS05G0426100 PROTEIN"/>
    <property type="match status" value="1"/>
</dbReference>
<dbReference type="Gene3D" id="1.25.40.90">
    <property type="match status" value="1"/>
</dbReference>
<dbReference type="InterPro" id="IPR008942">
    <property type="entry name" value="ENTH_VHS"/>
</dbReference>
<evidence type="ECO:0000259" key="9">
    <source>
        <dbReference type="PROSITE" id="PS50942"/>
    </source>
</evidence>
<dbReference type="CDD" id="cd16987">
    <property type="entry name" value="ANTH_N_AP180_plant"/>
    <property type="match status" value="1"/>
</dbReference>
<dbReference type="FunFam" id="1.25.40.90:FF:000019">
    <property type="entry name" value="Clathrin coat assembly protein"/>
    <property type="match status" value="1"/>
</dbReference>
<dbReference type="GO" id="GO:0005545">
    <property type="term" value="F:1-phosphatidylinositol binding"/>
    <property type="evidence" value="ECO:0007669"/>
    <property type="project" value="TreeGrafter"/>
</dbReference>
<comment type="caution">
    <text evidence="10">The sequence shown here is derived from an EMBL/GenBank/DDBJ whole genome shotgun (WGS) entry which is preliminary data.</text>
</comment>
<dbReference type="GO" id="GO:0005905">
    <property type="term" value="C:clathrin-coated pit"/>
    <property type="evidence" value="ECO:0007669"/>
    <property type="project" value="UniProtKB-SubCell"/>
</dbReference>
<dbReference type="PANTHER" id="PTHR22951">
    <property type="entry name" value="CLATHRIN ASSEMBLY PROTEIN"/>
    <property type="match status" value="1"/>
</dbReference>
<keyword evidence="5" id="KW-0333">Golgi apparatus</keyword>
<keyword evidence="11" id="KW-1185">Reference proteome</keyword>
<keyword evidence="7" id="KW-0168">Coated pit</keyword>
<dbReference type="GO" id="GO:0032050">
    <property type="term" value="F:clathrin heavy chain binding"/>
    <property type="evidence" value="ECO:0007669"/>
    <property type="project" value="TreeGrafter"/>
</dbReference>
<evidence type="ECO:0000256" key="3">
    <source>
        <dbReference type="ARBA" id="ARBA00004600"/>
    </source>
</evidence>
<dbReference type="EMBL" id="JABEZW010000002">
    <property type="protein sequence ID" value="MBA0758806.1"/>
    <property type="molecule type" value="Genomic_DNA"/>
</dbReference>
<dbReference type="GO" id="GO:0072583">
    <property type="term" value="P:clathrin-dependent endocytosis"/>
    <property type="evidence" value="ECO:0007669"/>
    <property type="project" value="InterPro"/>
</dbReference>
<dbReference type="Proteomes" id="UP000593568">
    <property type="component" value="Unassembled WGS sequence"/>
</dbReference>
<keyword evidence="6" id="KW-0472">Membrane</keyword>
<evidence type="ECO:0000256" key="4">
    <source>
        <dbReference type="ARBA" id="ARBA00022583"/>
    </source>
</evidence>
<evidence type="ECO:0000256" key="6">
    <source>
        <dbReference type="ARBA" id="ARBA00023136"/>
    </source>
</evidence>
<reference evidence="10 11" key="1">
    <citation type="journal article" date="2019" name="Genome Biol. Evol.">
        <title>Insights into the evolution of the New World diploid cottons (Gossypium, subgenus Houzingenia) based on genome sequencing.</title>
        <authorList>
            <person name="Grover C.E."/>
            <person name="Arick M.A. 2nd"/>
            <person name="Thrash A."/>
            <person name="Conover J.L."/>
            <person name="Sanders W.S."/>
            <person name="Peterson D.G."/>
            <person name="Frelichowski J.E."/>
            <person name="Scheffler J.A."/>
            <person name="Scheffler B.E."/>
            <person name="Wendel J.F."/>
        </authorList>
    </citation>
    <scope>NUCLEOTIDE SEQUENCE [LARGE SCALE GENOMIC DNA]</scope>
    <source>
        <strain evidence="10">8</strain>
        <tissue evidence="10">Leaf</tissue>
    </source>
</reference>
<evidence type="ECO:0000256" key="5">
    <source>
        <dbReference type="ARBA" id="ARBA00023034"/>
    </source>
</evidence>
<feature type="domain" description="ENTH" evidence="9">
    <location>
        <begin position="25"/>
        <end position="161"/>
    </location>
</feature>
<keyword evidence="4" id="KW-0254">Endocytosis</keyword>
<organism evidence="10 11">
    <name type="scientific">Gossypium trilobum</name>
    <dbReference type="NCBI Taxonomy" id="34281"/>
    <lineage>
        <taxon>Eukaryota</taxon>
        <taxon>Viridiplantae</taxon>
        <taxon>Streptophyta</taxon>
        <taxon>Embryophyta</taxon>
        <taxon>Tracheophyta</taxon>
        <taxon>Spermatophyta</taxon>
        <taxon>Magnoliopsida</taxon>
        <taxon>eudicotyledons</taxon>
        <taxon>Gunneridae</taxon>
        <taxon>Pentapetalae</taxon>
        <taxon>rosids</taxon>
        <taxon>malvids</taxon>
        <taxon>Malvales</taxon>
        <taxon>Malvaceae</taxon>
        <taxon>Malvoideae</taxon>
        <taxon>Gossypium</taxon>
    </lineage>
</organism>
<dbReference type="GO" id="GO:0005794">
    <property type="term" value="C:Golgi apparatus"/>
    <property type="evidence" value="ECO:0007669"/>
    <property type="project" value="UniProtKB-SubCell"/>
</dbReference>
<gene>
    <name evidence="10" type="ORF">Gotri_021771</name>
</gene>
<evidence type="ECO:0000256" key="2">
    <source>
        <dbReference type="ARBA" id="ARBA00004555"/>
    </source>
</evidence>
<dbReference type="GO" id="GO:0048268">
    <property type="term" value="P:clathrin coat assembly"/>
    <property type="evidence" value="ECO:0007669"/>
    <property type="project" value="InterPro"/>
</dbReference>
<evidence type="ECO:0000313" key="11">
    <source>
        <dbReference type="Proteomes" id="UP000593568"/>
    </source>
</evidence>
<evidence type="ECO:0000313" key="10">
    <source>
        <dbReference type="EMBL" id="MBA0758806.1"/>
    </source>
</evidence>
<feature type="non-terminal residue" evidence="10">
    <location>
        <position position="215"/>
    </location>
</feature>
<evidence type="ECO:0000256" key="7">
    <source>
        <dbReference type="ARBA" id="ARBA00023176"/>
    </source>
</evidence>
<name>A0A7J9DDK5_9ROSI</name>
<dbReference type="PROSITE" id="PS50942">
    <property type="entry name" value="ENTH"/>
    <property type="match status" value="1"/>
</dbReference>
<dbReference type="Pfam" id="PF07651">
    <property type="entry name" value="ANTH"/>
    <property type="match status" value="1"/>
</dbReference>
<dbReference type="GO" id="GO:0006900">
    <property type="term" value="P:vesicle budding from membrane"/>
    <property type="evidence" value="ECO:0007669"/>
    <property type="project" value="TreeGrafter"/>
</dbReference>
<proteinExistence type="predicted"/>
<dbReference type="SMART" id="SM00273">
    <property type="entry name" value="ENTH"/>
    <property type="match status" value="1"/>
</dbReference>
<comment type="subcellular location">
    <subcellularLocation>
        <location evidence="1">Cytoplasmic vesicle</location>
        <location evidence="1">Clathrin-coated vesicle</location>
    </subcellularLocation>
    <subcellularLocation>
        <location evidence="2">Golgi apparatus</location>
    </subcellularLocation>
    <subcellularLocation>
        <location evidence="3">Membrane</location>
        <location evidence="3">Clathrin-coated pit</location>
    </subcellularLocation>
</comment>
<evidence type="ECO:0000256" key="1">
    <source>
        <dbReference type="ARBA" id="ARBA00004132"/>
    </source>
</evidence>
<dbReference type="GO" id="GO:0030136">
    <property type="term" value="C:clathrin-coated vesicle"/>
    <property type="evidence" value="ECO:0007669"/>
    <property type="project" value="UniProtKB-SubCell"/>
</dbReference>
<accession>A0A7J9DDK5</accession>
<dbReference type="GO" id="GO:0000149">
    <property type="term" value="F:SNARE binding"/>
    <property type="evidence" value="ECO:0007669"/>
    <property type="project" value="TreeGrafter"/>
</dbReference>
<dbReference type="AlphaFoldDB" id="A0A7J9DDK5"/>
<dbReference type="InterPro" id="IPR013809">
    <property type="entry name" value="ENTH"/>
</dbReference>
<keyword evidence="8" id="KW-0968">Cytoplasmic vesicle</keyword>
<dbReference type="SUPFAM" id="SSF48464">
    <property type="entry name" value="ENTH/VHS domain"/>
    <property type="match status" value="1"/>
</dbReference>
<dbReference type="InterPro" id="IPR011417">
    <property type="entry name" value="ANTH_dom"/>
</dbReference>
<dbReference type="InterPro" id="IPR045192">
    <property type="entry name" value="AP180-like"/>
</dbReference>
<protein>
    <recommendedName>
        <fullName evidence="9">ENTH domain-containing protein</fullName>
    </recommendedName>
</protein>
<sequence>MAPSKIRRALGHVKDQTSISLAKVGGSTSLSDLDVAIVKATRHEEYPAEERHIREILTLTSYSRAYVSACVNTLSRRLNKTKNWTVALKTLILIHRLLTEGDPTYEQEIFFSTRRGTRILNMSDFRDTSRSNSWDFSAFVRTFALYIDESLEFRMQGKNTKRNVYKCEEDFGEDYNNSLVAVKPTPVNEMKTEKLFQRMQQLQQLLERFLACRPT</sequence>
<evidence type="ECO:0000256" key="8">
    <source>
        <dbReference type="ARBA" id="ARBA00023329"/>
    </source>
</evidence>
<dbReference type="GO" id="GO:0005546">
    <property type="term" value="F:phosphatidylinositol-4,5-bisphosphate binding"/>
    <property type="evidence" value="ECO:0007669"/>
    <property type="project" value="TreeGrafter"/>
</dbReference>